<dbReference type="InterPro" id="IPR036452">
    <property type="entry name" value="Ribo_hydro-like"/>
</dbReference>
<protein>
    <recommendedName>
        <fullName evidence="2">Inosine/uridine-preferring nucleoside hydrolase domain-containing protein</fullName>
    </recommendedName>
</protein>
<dbReference type="InterPro" id="IPR001910">
    <property type="entry name" value="Inosine/uridine_hydrolase_dom"/>
</dbReference>
<organism evidence="3 4">
    <name type="scientific">Octopus vulgaris</name>
    <name type="common">Common octopus</name>
    <dbReference type="NCBI Taxonomy" id="6645"/>
    <lineage>
        <taxon>Eukaryota</taxon>
        <taxon>Metazoa</taxon>
        <taxon>Spiralia</taxon>
        <taxon>Lophotrochozoa</taxon>
        <taxon>Mollusca</taxon>
        <taxon>Cephalopoda</taxon>
        <taxon>Coleoidea</taxon>
        <taxon>Octopodiformes</taxon>
        <taxon>Octopoda</taxon>
        <taxon>Incirrata</taxon>
        <taxon>Octopodidae</taxon>
        <taxon>Octopus</taxon>
    </lineage>
</organism>
<evidence type="ECO:0000313" key="4">
    <source>
        <dbReference type="Proteomes" id="UP001162480"/>
    </source>
</evidence>
<dbReference type="PANTHER" id="PTHR46190">
    <property type="entry name" value="SI:CH211-201H21.5-RELATED"/>
    <property type="match status" value="1"/>
</dbReference>
<dbReference type="Gene3D" id="3.90.245.10">
    <property type="entry name" value="Ribonucleoside hydrolase-like"/>
    <property type="match status" value="1"/>
</dbReference>
<gene>
    <name evidence="3" type="ORF">OCTVUL_1B015706</name>
</gene>
<dbReference type="Pfam" id="PF01156">
    <property type="entry name" value="IU_nuc_hydro"/>
    <property type="match status" value="1"/>
</dbReference>
<comment type="similarity">
    <text evidence="1">Belongs to the IUNH family.</text>
</comment>
<dbReference type="PANTHER" id="PTHR46190:SF1">
    <property type="entry name" value="SI:CH211-201H21.5"/>
    <property type="match status" value="1"/>
</dbReference>
<evidence type="ECO:0000256" key="1">
    <source>
        <dbReference type="ARBA" id="ARBA00009176"/>
    </source>
</evidence>
<evidence type="ECO:0000313" key="3">
    <source>
        <dbReference type="EMBL" id="CAI9718426.1"/>
    </source>
</evidence>
<feature type="domain" description="Inosine/uridine-preferring nucleoside hydrolase" evidence="2">
    <location>
        <begin position="49"/>
        <end position="345"/>
    </location>
</feature>
<dbReference type="SUPFAM" id="SSF53590">
    <property type="entry name" value="Nucleoside hydrolase"/>
    <property type="match status" value="1"/>
</dbReference>
<keyword evidence="4" id="KW-1185">Reference proteome</keyword>
<dbReference type="GO" id="GO:0016799">
    <property type="term" value="F:hydrolase activity, hydrolyzing N-glycosyl compounds"/>
    <property type="evidence" value="ECO:0007669"/>
    <property type="project" value="InterPro"/>
</dbReference>
<accession>A0AA36ALM7</accession>
<sequence>MSLLLQSVGLNLQVREDQTNCEIKVSDVVMDNAQWQKQIVSSKMSSKKIMINADPGIDDAQAIFMAVARPDIEIISLHIHHGNTTRPNAMKNALRILQACNSLKLPVFQGSDHALMTQLVKGDDYFGTDGFGNAPDPNVPSLELVQKEHSVWTMIENVKKYPGQITLVAMGPLTDLALAHRLYPLFSQQLKSCYIMGGNYQAKGNITRTAEFNAYLDPEASKIVLTEFQCEISLFPWELCVDSGMPWDFYDKLRNKSGKEAELMRVIEKNLTSKWKKKPSYVICDELAMAGAIEESTVKEFKHVSLDVELTGQFTRGQFVIDWDNRCKDAVKIRLVTKMNMDRVMEMLLDTYGN</sequence>
<reference evidence="3" key="1">
    <citation type="submission" date="2023-08" db="EMBL/GenBank/DDBJ databases">
        <authorList>
            <person name="Alioto T."/>
            <person name="Alioto T."/>
            <person name="Gomez Garrido J."/>
        </authorList>
    </citation>
    <scope>NUCLEOTIDE SEQUENCE</scope>
</reference>
<dbReference type="InterPro" id="IPR052775">
    <property type="entry name" value="IUN_hydrolase"/>
</dbReference>
<name>A0AA36ALM7_OCTVU</name>
<evidence type="ECO:0000259" key="2">
    <source>
        <dbReference type="Pfam" id="PF01156"/>
    </source>
</evidence>
<dbReference type="Proteomes" id="UP001162480">
    <property type="component" value="Chromosome 2"/>
</dbReference>
<dbReference type="EMBL" id="OX597815">
    <property type="protein sequence ID" value="CAI9718426.1"/>
    <property type="molecule type" value="Genomic_DNA"/>
</dbReference>
<proteinExistence type="inferred from homology"/>
<dbReference type="CDD" id="cd02649">
    <property type="entry name" value="nuc_hydro_CeIAG"/>
    <property type="match status" value="1"/>
</dbReference>
<dbReference type="AlphaFoldDB" id="A0AA36ALM7"/>